<accession>A0AAN0JYR8</accession>
<feature type="compositionally biased region" description="Basic and acidic residues" evidence="5">
    <location>
        <begin position="584"/>
        <end position="601"/>
    </location>
</feature>
<sequence>MAASDGLMSCKRKDFSAGQSEYYPISCPRVDKEEPIFIEQPSDRYNCLICHCVMREPHIVTCCSRKMCRDCIQRVNISGQPCPHCREPNFSSFLEKQLNGEILDLKVRCTHHKNGCEWVGELRDLKNHTDSSCKFAKVKCPFGCSVAYLHKDAMNHESVCTNLPPEMHIKRTMKETDQFKEELQATLNRFQELYESESARVKELTTQLEGLKASHRREQQELKIQFQAEKKQLLEESKEQVMLLIKSLRAEFTQAMNRSLTIKNEELKESYNGAPVTTSARFLSPSPTHTPATTPISSFVASSGSSTIHYRSPLSISSTSTGTASGIRTTAGSAAPLYVGASQIMPTYIGRTKVSTHQLAPASTGAPLPQYSSSNTGPMQTPFPLVTPPFSASSAVRPQLPFQLPSTTLFKRVPSTPVPQLIPTTLPLKGSTGTATATTCLTTTTTTASAVSQFNAVSTTSSVFTLSSTPQISFATSTAKPSFNAMPTAPTNFVFGKAPLKSRPRVSSKGSSGLNIGSRGSGGKGLALSPTVEEEEKQKQRQIPVQSESTSQAFQTGTGQKATPSSFLFTAQPGGFTFKKPVEEARNASVSSKKEEDKAETLESIPIGEENERVMFWEQG</sequence>
<feature type="region of interest" description="Disordered" evidence="5">
    <location>
        <begin position="584"/>
        <end position="607"/>
    </location>
</feature>
<evidence type="ECO:0000256" key="2">
    <source>
        <dbReference type="ARBA" id="ARBA00022833"/>
    </source>
</evidence>
<evidence type="ECO:0000256" key="5">
    <source>
        <dbReference type="SAM" id="MobiDB-lite"/>
    </source>
</evidence>
<dbReference type="AlphaFoldDB" id="A0AAN0JYR8"/>
<evidence type="ECO:0000256" key="1">
    <source>
        <dbReference type="ARBA" id="ARBA00022771"/>
    </source>
</evidence>
<keyword evidence="1 3" id="KW-0863">Zinc-finger</keyword>
<dbReference type="Proteomes" id="UP000007879">
    <property type="component" value="Unassembled WGS sequence"/>
</dbReference>
<feature type="region of interest" description="Disordered" evidence="5">
    <location>
        <begin position="496"/>
        <end position="565"/>
    </location>
</feature>
<organism evidence="7 8">
    <name type="scientific">Amphimedon queenslandica</name>
    <name type="common">Sponge</name>
    <dbReference type="NCBI Taxonomy" id="400682"/>
    <lineage>
        <taxon>Eukaryota</taxon>
        <taxon>Metazoa</taxon>
        <taxon>Porifera</taxon>
        <taxon>Demospongiae</taxon>
        <taxon>Heteroscleromorpha</taxon>
        <taxon>Haplosclerida</taxon>
        <taxon>Niphatidae</taxon>
        <taxon>Amphimedon</taxon>
    </lineage>
</organism>
<dbReference type="InterPro" id="IPR013083">
    <property type="entry name" value="Znf_RING/FYVE/PHD"/>
</dbReference>
<keyword evidence="1 3" id="KW-0479">Metal-binding</keyword>
<keyword evidence="2" id="KW-0862">Zinc</keyword>
<feature type="domain" description="RING-type" evidence="6">
    <location>
        <begin position="47"/>
        <end position="86"/>
    </location>
</feature>
<keyword evidence="4" id="KW-0175">Coiled coil</keyword>
<dbReference type="SUPFAM" id="SSF49599">
    <property type="entry name" value="TRAF domain-like"/>
    <property type="match status" value="1"/>
</dbReference>
<keyword evidence="8" id="KW-1185">Reference proteome</keyword>
<dbReference type="GO" id="GO:0008270">
    <property type="term" value="F:zinc ion binding"/>
    <property type="evidence" value="ECO:0007669"/>
    <property type="project" value="UniProtKB-KW"/>
</dbReference>
<evidence type="ECO:0000256" key="4">
    <source>
        <dbReference type="SAM" id="Coils"/>
    </source>
</evidence>
<evidence type="ECO:0000259" key="6">
    <source>
        <dbReference type="PROSITE" id="PS50089"/>
    </source>
</evidence>
<dbReference type="PROSITE" id="PS50089">
    <property type="entry name" value="ZF_RING_2"/>
    <property type="match status" value="1"/>
</dbReference>
<feature type="compositionally biased region" description="Polar residues" evidence="5">
    <location>
        <begin position="541"/>
        <end position="565"/>
    </location>
</feature>
<dbReference type="InterPro" id="IPR001841">
    <property type="entry name" value="Znf_RING"/>
</dbReference>
<protein>
    <recommendedName>
        <fullName evidence="6">RING-type domain-containing protein</fullName>
    </recommendedName>
</protein>
<dbReference type="GO" id="GO:0043122">
    <property type="term" value="P:regulation of canonical NF-kappaB signal transduction"/>
    <property type="evidence" value="ECO:0007669"/>
    <property type="project" value="TreeGrafter"/>
</dbReference>
<evidence type="ECO:0000313" key="7">
    <source>
        <dbReference type="EnsemblMetazoa" id="XP_019862133.1"/>
    </source>
</evidence>
<name>A0AAN0JYR8_AMPQE</name>
<dbReference type="SUPFAM" id="SSF57850">
    <property type="entry name" value="RING/U-box"/>
    <property type="match status" value="1"/>
</dbReference>
<dbReference type="PANTHER" id="PTHR10131:SF94">
    <property type="entry name" value="TNF RECEPTOR-ASSOCIATED FACTOR 4"/>
    <property type="match status" value="1"/>
</dbReference>
<evidence type="ECO:0000313" key="8">
    <source>
        <dbReference type="Proteomes" id="UP000007879"/>
    </source>
</evidence>
<reference evidence="8" key="1">
    <citation type="journal article" date="2010" name="Nature">
        <title>The Amphimedon queenslandica genome and the evolution of animal complexity.</title>
        <authorList>
            <person name="Srivastava M."/>
            <person name="Simakov O."/>
            <person name="Chapman J."/>
            <person name="Fahey B."/>
            <person name="Gauthier M.E."/>
            <person name="Mitros T."/>
            <person name="Richards G.S."/>
            <person name="Conaco C."/>
            <person name="Dacre M."/>
            <person name="Hellsten U."/>
            <person name="Larroux C."/>
            <person name="Putnam N.H."/>
            <person name="Stanke M."/>
            <person name="Adamska M."/>
            <person name="Darling A."/>
            <person name="Degnan S.M."/>
            <person name="Oakley T.H."/>
            <person name="Plachetzki D.C."/>
            <person name="Zhai Y."/>
            <person name="Adamski M."/>
            <person name="Calcino A."/>
            <person name="Cummins S.F."/>
            <person name="Goodstein D.M."/>
            <person name="Harris C."/>
            <person name="Jackson D.J."/>
            <person name="Leys S.P."/>
            <person name="Shu S."/>
            <person name="Woodcroft B.J."/>
            <person name="Vervoort M."/>
            <person name="Kosik K.S."/>
            <person name="Manning G."/>
            <person name="Degnan B.M."/>
            <person name="Rokhsar D.S."/>
        </authorList>
    </citation>
    <scope>NUCLEOTIDE SEQUENCE [LARGE SCALE GENOMIC DNA]</scope>
</reference>
<dbReference type="GeneID" id="109590687"/>
<proteinExistence type="predicted"/>
<dbReference type="RefSeq" id="XP_019862133.1">
    <property type="nucleotide sequence ID" value="XM_020006574.1"/>
</dbReference>
<dbReference type="EnsemblMetazoa" id="XM_020006574.1">
    <property type="protein sequence ID" value="XP_019862133.1"/>
    <property type="gene ID" value="LOC109590687"/>
</dbReference>
<reference evidence="7" key="2">
    <citation type="submission" date="2024-06" db="UniProtKB">
        <authorList>
            <consortium name="EnsemblMetazoa"/>
        </authorList>
    </citation>
    <scope>IDENTIFICATION</scope>
</reference>
<evidence type="ECO:0000256" key="3">
    <source>
        <dbReference type="PROSITE-ProRule" id="PRU00175"/>
    </source>
</evidence>
<feature type="coiled-coil region" evidence="4">
    <location>
        <begin position="169"/>
        <end position="251"/>
    </location>
</feature>
<dbReference type="PANTHER" id="PTHR10131">
    <property type="entry name" value="TNF RECEPTOR ASSOCIATED FACTOR"/>
    <property type="match status" value="1"/>
</dbReference>
<dbReference type="Gene3D" id="3.30.40.10">
    <property type="entry name" value="Zinc/RING finger domain, C3HC4 (zinc finger)"/>
    <property type="match status" value="1"/>
</dbReference>
<dbReference type="KEGG" id="aqu:109590687"/>